<accession>A0A8C9EZQ4</accession>
<dbReference type="AlphaFoldDB" id="A0A8C9EZQ4"/>
<organism evidence="1 2">
    <name type="scientific">Pavo cristatus</name>
    <name type="common">Indian peafowl</name>
    <name type="synonym">Blue peafowl</name>
    <dbReference type="NCBI Taxonomy" id="9049"/>
    <lineage>
        <taxon>Eukaryota</taxon>
        <taxon>Metazoa</taxon>
        <taxon>Chordata</taxon>
        <taxon>Craniata</taxon>
        <taxon>Vertebrata</taxon>
        <taxon>Euteleostomi</taxon>
        <taxon>Archelosauria</taxon>
        <taxon>Archosauria</taxon>
        <taxon>Dinosauria</taxon>
        <taxon>Saurischia</taxon>
        <taxon>Theropoda</taxon>
        <taxon>Coelurosauria</taxon>
        <taxon>Aves</taxon>
        <taxon>Neognathae</taxon>
        <taxon>Galloanserae</taxon>
        <taxon>Galliformes</taxon>
        <taxon>Phasianidae</taxon>
        <taxon>Phasianinae</taxon>
        <taxon>Pavo</taxon>
    </lineage>
</organism>
<reference evidence="1" key="2">
    <citation type="submission" date="2025-09" db="UniProtKB">
        <authorList>
            <consortium name="Ensembl"/>
        </authorList>
    </citation>
    <scope>IDENTIFICATION</scope>
</reference>
<dbReference type="Ensembl" id="ENSPSTT00000008804.1">
    <property type="protein sequence ID" value="ENSPSTP00000008389.1"/>
    <property type="gene ID" value="ENSPSTG00000005915.1"/>
</dbReference>
<evidence type="ECO:0000313" key="1">
    <source>
        <dbReference type="Ensembl" id="ENSPSTP00000008389.1"/>
    </source>
</evidence>
<protein>
    <submittedName>
        <fullName evidence="1">Uncharacterized protein</fullName>
    </submittedName>
</protein>
<name>A0A8C9EZQ4_PAVCR</name>
<reference evidence="1" key="1">
    <citation type="submission" date="2025-08" db="UniProtKB">
        <authorList>
            <consortium name="Ensembl"/>
        </authorList>
    </citation>
    <scope>IDENTIFICATION</scope>
</reference>
<proteinExistence type="predicted"/>
<keyword evidence="2" id="KW-1185">Reference proteome</keyword>
<sequence>HPHACSPHMSKRTIRLTHPKSSCKRSFILLHLHLPPHWTRPILRLLLIQRNLKHRSNPPPHAHSNRLRRLRTPMRSNIILRSNCYHKFILSNPLYRTNPSRMSLRRILSRQPNPYPILRPTLSPPLCNRRNYSYSTSHSYMNQAQIIHWASHRDYECRNVDFRL</sequence>
<dbReference type="Proteomes" id="UP000694428">
    <property type="component" value="Unplaced"/>
</dbReference>
<evidence type="ECO:0000313" key="2">
    <source>
        <dbReference type="Proteomes" id="UP000694428"/>
    </source>
</evidence>